<reference evidence="1 2" key="1">
    <citation type="journal article" date="2009" name="Stand. Genomic Sci.">
        <title>Complete genome sequence of Pirellula staleyi type strain (ATCC 27377).</title>
        <authorList>
            <person name="Clum A."/>
            <person name="Tindall B.J."/>
            <person name="Sikorski J."/>
            <person name="Ivanova N."/>
            <person name="Mavrommatis K."/>
            <person name="Lucas S."/>
            <person name="Glavina del Rio T."/>
            <person name="Nolan M."/>
            <person name="Chen F."/>
            <person name="Tice H."/>
            <person name="Pitluck S."/>
            <person name="Cheng J.F."/>
            <person name="Chertkov O."/>
            <person name="Brettin T."/>
            <person name="Han C."/>
            <person name="Detter J.C."/>
            <person name="Kuske C."/>
            <person name="Bruce D."/>
            <person name="Goodwin L."/>
            <person name="Ovchinikova G."/>
            <person name="Pati A."/>
            <person name="Mikhailova N."/>
            <person name="Chen A."/>
            <person name="Palaniappan K."/>
            <person name="Land M."/>
            <person name="Hauser L."/>
            <person name="Chang Y.J."/>
            <person name="Jeffries C.D."/>
            <person name="Chain P."/>
            <person name="Rohde M."/>
            <person name="Goker M."/>
            <person name="Bristow J."/>
            <person name="Eisen J.A."/>
            <person name="Markowitz V."/>
            <person name="Hugenholtz P."/>
            <person name="Kyrpides N.C."/>
            <person name="Klenk H.P."/>
            <person name="Lapidus A."/>
        </authorList>
    </citation>
    <scope>NUCLEOTIDE SEQUENCE [LARGE SCALE GENOMIC DNA]</scope>
    <source>
        <strain evidence="2">ATCC 27377 / DSM 6068 / ICPB 4128</strain>
    </source>
</reference>
<dbReference type="HOGENOM" id="CLU_044709_0_0_0"/>
<sequence precursor="true">MPQSVPLSRRMFLRGASVALALPMLDAMQSRRTSAADGSKQRPPRMACFYVPNGVNIFQWGCKVDGGNHTFSSTLEPLAPLKDRVTVLRGMSHPASQGGHSGADTWLTAENLEGTPGFDYRNSISADQVVAEVVGLETRLASLELSSSSGSGSPGHSHTLAFSRNAVPLAAESNPRQVFERLFVEDSGKTRAARQQRFLEDKSILDEVLGQSQALTQKLGKNDREKLDEYLTSVREVERRVKAAERWMDVPKAEIDAMDLKLDARPEERGDRQTYLRTMYELVALALQTDTTRVVTFEIGREAAGGYFSELGLSANHHELSHHGGDEGMLGGLAKIDRFHIEQLAWFLTRLASIEEEGTSLLDQTMVMYGSGMNSGKGGEHSPKDLPLLFAGGKSLGIKQGQHLEFADGEQPLSNLLLTMIQKMGVESDRFKDSKGTLRGLV</sequence>
<dbReference type="OrthoDB" id="9146593at2"/>
<dbReference type="InterPro" id="IPR011447">
    <property type="entry name" value="DUF1552"/>
</dbReference>
<proteinExistence type="predicted"/>
<name>D2R094_PIRSD</name>
<dbReference type="EMBL" id="CP001848">
    <property type="protein sequence ID" value="ADB14762.1"/>
    <property type="molecule type" value="Genomic_DNA"/>
</dbReference>
<protein>
    <recommendedName>
        <fullName evidence="3">Secreted protein containing DUF1552</fullName>
    </recommendedName>
</protein>
<dbReference type="Pfam" id="PF07586">
    <property type="entry name" value="HXXSHH"/>
    <property type="match status" value="1"/>
</dbReference>
<dbReference type="KEGG" id="psl:Psta_0065"/>
<dbReference type="Proteomes" id="UP000001887">
    <property type="component" value="Chromosome"/>
</dbReference>
<evidence type="ECO:0000313" key="2">
    <source>
        <dbReference type="Proteomes" id="UP000001887"/>
    </source>
</evidence>
<dbReference type="STRING" id="530564.Psta_0065"/>
<evidence type="ECO:0000313" key="1">
    <source>
        <dbReference type="EMBL" id="ADB14762.1"/>
    </source>
</evidence>
<evidence type="ECO:0008006" key="3">
    <source>
        <dbReference type="Google" id="ProtNLM"/>
    </source>
</evidence>
<accession>D2R094</accession>
<dbReference type="InterPro" id="IPR006311">
    <property type="entry name" value="TAT_signal"/>
</dbReference>
<dbReference type="AlphaFoldDB" id="D2R094"/>
<dbReference type="PROSITE" id="PS51318">
    <property type="entry name" value="TAT"/>
    <property type="match status" value="1"/>
</dbReference>
<gene>
    <name evidence="1" type="ordered locus">Psta_0065</name>
</gene>
<organism evidence="1 2">
    <name type="scientific">Pirellula staleyi (strain ATCC 27377 / DSM 6068 / ICPB 4128)</name>
    <name type="common">Pirella staleyi</name>
    <dbReference type="NCBI Taxonomy" id="530564"/>
    <lineage>
        <taxon>Bacteria</taxon>
        <taxon>Pseudomonadati</taxon>
        <taxon>Planctomycetota</taxon>
        <taxon>Planctomycetia</taxon>
        <taxon>Pirellulales</taxon>
        <taxon>Pirellulaceae</taxon>
        <taxon>Pirellula</taxon>
    </lineage>
</organism>
<keyword evidence="2" id="KW-1185">Reference proteome</keyword>
<dbReference type="eggNOG" id="COG2960">
    <property type="taxonomic scope" value="Bacteria"/>
</dbReference>